<proteinExistence type="predicted"/>
<dbReference type="EMBL" id="SGPL01000116">
    <property type="protein sequence ID" value="THH17312.1"/>
    <property type="molecule type" value="Genomic_DNA"/>
</dbReference>
<keyword evidence="3" id="KW-1185">Reference proteome</keyword>
<dbReference type="OrthoDB" id="2610860at2759"/>
<evidence type="ECO:0000313" key="3">
    <source>
        <dbReference type="Proteomes" id="UP000310158"/>
    </source>
</evidence>
<feature type="compositionally biased region" description="Basic and acidic residues" evidence="1">
    <location>
        <begin position="189"/>
        <end position="206"/>
    </location>
</feature>
<feature type="compositionally biased region" description="Basic residues" evidence="1">
    <location>
        <begin position="171"/>
        <end position="188"/>
    </location>
</feature>
<evidence type="ECO:0000256" key="1">
    <source>
        <dbReference type="SAM" id="MobiDB-lite"/>
    </source>
</evidence>
<accession>A0A4S4LXQ8</accession>
<feature type="region of interest" description="Disordered" evidence="1">
    <location>
        <begin position="277"/>
        <end position="361"/>
    </location>
</feature>
<dbReference type="AlphaFoldDB" id="A0A4S4LXQ8"/>
<feature type="region of interest" description="Disordered" evidence="1">
    <location>
        <begin position="84"/>
        <end position="255"/>
    </location>
</feature>
<name>A0A4S4LXQ8_9AGAM</name>
<feature type="compositionally biased region" description="Basic residues" evidence="1">
    <location>
        <begin position="351"/>
        <end position="361"/>
    </location>
</feature>
<organism evidence="2 3">
    <name type="scientific">Bondarzewia mesenterica</name>
    <dbReference type="NCBI Taxonomy" id="1095465"/>
    <lineage>
        <taxon>Eukaryota</taxon>
        <taxon>Fungi</taxon>
        <taxon>Dikarya</taxon>
        <taxon>Basidiomycota</taxon>
        <taxon>Agaricomycotina</taxon>
        <taxon>Agaricomycetes</taxon>
        <taxon>Russulales</taxon>
        <taxon>Bondarzewiaceae</taxon>
        <taxon>Bondarzewia</taxon>
    </lineage>
</organism>
<feature type="compositionally biased region" description="Low complexity" evidence="1">
    <location>
        <begin position="225"/>
        <end position="236"/>
    </location>
</feature>
<protein>
    <submittedName>
        <fullName evidence="2">Uncharacterized protein</fullName>
    </submittedName>
</protein>
<feature type="compositionally biased region" description="Low complexity" evidence="1">
    <location>
        <begin position="333"/>
        <end position="350"/>
    </location>
</feature>
<evidence type="ECO:0000313" key="2">
    <source>
        <dbReference type="EMBL" id="THH17312.1"/>
    </source>
</evidence>
<feature type="compositionally biased region" description="Acidic residues" evidence="1">
    <location>
        <begin position="86"/>
        <end position="96"/>
    </location>
</feature>
<comment type="caution">
    <text evidence="2">The sequence shown here is derived from an EMBL/GenBank/DDBJ whole genome shotgun (WGS) entry which is preliminary data.</text>
</comment>
<sequence>MPKKPNSQPAEQRYDFEFKLALASDVGHDPVINVMRREFPWYGLWDLVLNHYFRETILMVYPQYPVWRLPDKRVPRLKHDWASDNVAEDSEDDDSEPAASRLPSSKQRNRNADVRATKVDDDARGRRLITKTRKPPIDESDSGESTDPLYHGPSRRTQRAVPKEVPSHLPARGKNKARTSRSPPRRLIRKDDSNDRHTADKDDSDSSTKSVDTIHALESFRRRPALSPSSAALTATDVPSPEPSPAPKINGGMDTAWKDTSRVPDFCLLRIHRFSPATSQDSEIEENSTGAKGGATKRSTTKAKGKTTKGTTKAESGTTKVTRSTTKAKKTTTKAMGGNTKSKSGTTKSKSAGRVKNTVKSRQRTTVASRIASLRTIQSIEILFLLEVKKYHKEKNHAHLLRQLQSAQADLRIQGAYQFSRGQGTPIIAVAAAGDFYSYTTMEKNSLKPPSTLSEIYDPSWVPPQDVIKPLHEFNWSIEKVISCDEASDDWEDFVELLTKDR</sequence>
<gene>
    <name evidence="2" type="ORF">EW146_g3469</name>
</gene>
<reference evidence="2 3" key="1">
    <citation type="submission" date="2019-02" db="EMBL/GenBank/DDBJ databases">
        <title>Genome sequencing of the rare red list fungi Bondarzewia mesenterica.</title>
        <authorList>
            <person name="Buettner E."/>
            <person name="Kellner H."/>
        </authorList>
    </citation>
    <scope>NUCLEOTIDE SEQUENCE [LARGE SCALE GENOMIC DNA]</scope>
    <source>
        <strain evidence="2 3">DSM 108281</strain>
    </source>
</reference>
<feature type="compositionally biased region" description="Basic and acidic residues" evidence="1">
    <location>
        <begin position="110"/>
        <end position="125"/>
    </location>
</feature>
<dbReference type="Proteomes" id="UP000310158">
    <property type="component" value="Unassembled WGS sequence"/>
</dbReference>
<feature type="compositionally biased region" description="Low complexity" evidence="1">
    <location>
        <begin position="308"/>
        <end position="325"/>
    </location>
</feature>